<name>A0A448X4T0_9PLAT</name>
<reference evidence="1" key="1">
    <citation type="submission" date="2018-11" db="EMBL/GenBank/DDBJ databases">
        <authorList>
            <consortium name="Pathogen Informatics"/>
        </authorList>
    </citation>
    <scope>NUCLEOTIDE SEQUENCE</scope>
</reference>
<keyword evidence="2" id="KW-1185">Reference proteome</keyword>
<organism evidence="1 2">
    <name type="scientific">Protopolystoma xenopodis</name>
    <dbReference type="NCBI Taxonomy" id="117903"/>
    <lineage>
        <taxon>Eukaryota</taxon>
        <taxon>Metazoa</taxon>
        <taxon>Spiralia</taxon>
        <taxon>Lophotrochozoa</taxon>
        <taxon>Platyhelminthes</taxon>
        <taxon>Monogenea</taxon>
        <taxon>Polyopisthocotylea</taxon>
        <taxon>Polystomatidea</taxon>
        <taxon>Polystomatidae</taxon>
        <taxon>Protopolystoma</taxon>
    </lineage>
</organism>
<sequence length="75" mass="8298">MEICDENMSQMQRIDMTGLAVALGLLLFIYFPTLTVEATINLYYVLAVSRCVSFLDGIYLTADTIADNFGGFVGF</sequence>
<dbReference type="AlphaFoldDB" id="A0A448X4T0"/>
<dbReference type="Proteomes" id="UP000784294">
    <property type="component" value="Unassembled WGS sequence"/>
</dbReference>
<evidence type="ECO:0000313" key="2">
    <source>
        <dbReference type="Proteomes" id="UP000784294"/>
    </source>
</evidence>
<proteinExistence type="predicted"/>
<evidence type="ECO:0000313" key="1">
    <source>
        <dbReference type="EMBL" id="VEL28073.1"/>
    </source>
</evidence>
<dbReference type="EMBL" id="CAAALY010092152">
    <property type="protein sequence ID" value="VEL28073.1"/>
    <property type="molecule type" value="Genomic_DNA"/>
</dbReference>
<gene>
    <name evidence="1" type="ORF">PXEA_LOCUS21513</name>
</gene>
<accession>A0A448X4T0</accession>
<comment type="caution">
    <text evidence="1">The sequence shown here is derived from an EMBL/GenBank/DDBJ whole genome shotgun (WGS) entry which is preliminary data.</text>
</comment>
<protein>
    <submittedName>
        <fullName evidence="1">Uncharacterized protein</fullName>
    </submittedName>
</protein>